<evidence type="ECO:0000256" key="3">
    <source>
        <dbReference type="ARBA" id="ARBA00023163"/>
    </source>
</evidence>
<dbReference type="CDD" id="cd06170">
    <property type="entry name" value="LuxR_C_like"/>
    <property type="match status" value="1"/>
</dbReference>
<evidence type="ECO:0000256" key="2">
    <source>
        <dbReference type="ARBA" id="ARBA00023125"/>
    </source>
</evidence>
<name>A0A482PLJ1_CITRO</name>
<feature type="domain" description="HTH luxR-type" evidence="4">
    <location>
        <begin position="154"/>
        <end position="219"/>
    </location>
</feature>
<evidence type="ECO:0000256" key="1">
    <source>
        <dbReference type="ARBA" id="ARBA00023015"/>
    </source>
</evidence>
<keyword evidence="2" id="KW-0238">DNA-binding</keyword>
<evidence type="ECO:0000313" key="5">
    <source>
        <dbReference type="EMBL" id="QBY31601.1"/>
    </source>
</evidence>
<organism evidence="5">
    <name type="scientific">Citrobacter rodentium</name>
    <dbReference type="NCBI Taxonomy" id="67825"/>
    <lineage>
        <taxon>Bacteria</taxon>
        <taxon>Pseudomonadati</taxon>
        <taxon>Pseudomonadota</taxon>
        <taxon>Gammaproteobacteria</taxon>
        <taxon>Enterobacterales</taxon>
        <taxon>Enterobacteriaceae</taxon>
        <taxon>Citrobacter</taxon>
    </lineage>
</organism>
<dbReference type="PRINTS" id="PR00038">
    <property type="entry name" value="HTHLUXR"/>
</dbReference>
<dbReference type="PROSITE" id="PS50043">
    <property type="entry name" value="HTH_LUXR_2"/>
    <property type="match status" value="1"/>
</dbReference>
<dbReference type="Pfam" id="PF00196">
    <property type="entry name" value="GerE"/>
    <property type="match status" value="1"/>
</dbReference>
<dbReference type="GO" id="GO:0003677">
    <property type="term" value="F:DNA binding"/>
    <property type="evidence" value="ECO:0007669"/>
    <property type="project" value="UniProtKB-KW"/>
</dbReference>
<reference evidence="5" key="1">
    <citation type="submission" date="2019-03" db="EMBL/GenBank/DDBJ databases">
        <title>Complete genome sequence of enteropathogenic Citrobacter rodentium strain DBS100.</title>
        <authorList>
            <person name="Popov G."/>
            <person name="Fiebig A."/>
            <person name="Shideler S."/>
            <person name="Coombes B."/>
            <person name="Savchenko A."/>
        </authorList>
    </citation>
    <scope>NUCLEOTIDE SEQUENCE</scope>
    <source>
        <strain evidence="5">DBS100</strain>
    </source>
</reference>
<protein>
    <submittedName>
        <fullName evidence="5">Response regulator transcription factor</fullName>
    </submittedName>
</protein>
<dbReference type="EMBL" id="CP038008">
    <property type="protein sequence ID" value="QBY31601.1"/>
    <property type="molecule type" value="Genomic_DNA"/>
</dbReference>
<dbReference type="InterPro" id="IPR000792">
    <property type="entry name" value="Tscrpt_reg_LuxR_C"/>
</dbReference>
<dbReference type="PANTHER" id="PTHR44688:SF16">
    <property type="entry name" value="DNA-BINDING TRANSCRIPTIONAL ACTIVATOR DEVR_DOSR"/>
    <property type="match status" value="1"/>
</dbReference>
<keyword evidence="1" id="KW-0805">Transcription regulation</keyword>
<dbReference type="InterPro" id="IPR016032">
    <property type="entry name" value="Sig_transdc_resp-reg_C-effctor"/>
</dbReference>
<accession>A0A482PLJ1</accession>
<proteinExistence type="predicted"/>
<dbReference type="SUPFAM" id="SSF46894">
    <property type="entry name" value="C-terminal effector domain of the bipartite response regulators"/>
    <property type="match status" value="1"/>
</dbReference>
<keyword evidence="3" id="KW-0804">Transcription</keyword>
<dbReference type="PANTHER" id="PTHR44688">
    <property type="entry name" value="DNA-BINDING TRANSCRIPTIONAL ACTIVATOR DEVR_DOSR"/>
    <property type="match status" value="1"/>
</dbReference>
<evidence type="ECO:0000259" key="4">
    <source>
        <dbReference type="PROSITE" id="PS50043"/>
    </source>
</evidence>
<dbReference type="GO" id="GO:0006355">
    <property type="term" value="P:regulation of DNA-templated transcription"/>
    <property type="evidence" value="ECO:0007669"/>
    <property type="project" value="InterPro"/>
</dbReference>
<dbReference type="InterPro" id="IPR036388">
    <property type="entry name" value="WH-like_DNA-bd_sf"/>
</dbReference>
<dbReference type="SMART" id="SM00421">
    <property type="entry name" value="HTH_LUXR"/>
    <property type="match status" value="1"/>
</dbReference>
<dbReference type="AlphaFoldDB" id="A0A482PLJ1"/>
<dbReference type="Gene3D" id="1.10.10.10">
    <property type="entry name" value="Winged helix-like DNA-binding domain superfamily/Winged helix DNA-binding domain"/>
    <property type="match status" value="1"/>
</dbReference>
<sequence length="222" mass="25860">MRLNMYNKPKKLSVAIFYDFSLFQEEIAHYLEKETKGSNIEITFYHTMPALFNAIENDRVNLLFTEFAFLSNNKTWLANSKKFNRLCIERNIKRAILVANQHPYLLRHIIDMKFEATISVDEGLAGIRRIIELIQYRENIPFISKNLMQIVDETDDRQCPLTPKEWEVLYLVAQGCSISDIAGRKNKSNSTVATQKQNAMKKLNLSSNSELIKYMYVTGMME</sequence>
<gene>
    <name evidence="5" type="ORF">E2R62_24140</name>
</gene>